<evidence type="ECO:0008006" key="3">
    <source>
        <dbReference type="Google" id="ProtNLM"/>
    </source>
</evidence>
<evidence type="ECO:0000313" key="1">
    <source>
        <dbReference type="EMBL" id="GAA3834689.1"/>
    </source>
</evidence>
<dbReference type="Pfam" id="PF15575">
    <property type="entry name" value="Imm49"/>
    <property type="match status" value="1"/>
</dbReference>
<keyword evidence="2" id="KW-1185">Reference proteome</keyword>
<proteinExistence type="predicted"/>
<dbReference type="EMBL" id="BAABDE010000031">
    <property type="protein sequence ID" value="GAA3834689.1"/>
    <property type="molecule type" value="Genomic_DNA"/>
</dbReference>
<sequence>MPVVISRHTLQRSDVAADVASLDRSVAWALEDLEEAPEAISDALQSALIRAETLCIEDPQAGQHETWEAWVTAVQAGCALFAAAEAVEGTVQARIAREVWTVPATGPQPHANAANWITTFWLCVVCREKERITKLCQVPTSLLRASGAEYDDYMYAWVEALQAYWLGRPDLSNKLVAAAQGTRPEAARIASPELLSKIVWPPIELLHQLLRQDHGQFNNALAEAVQWHRDYWTADEERSQLSSGVVALGPLAMACFAYDAGIRVTVESDYLPKALLERAWVGEFET</sequence>
<name>A0ABP7J5Q0_9ACTN</name>
<organism evidence="1 2">
    <name type="scientific">Streptomyces coacervatus</name>
    <dbReference type="NCBI Taxonomy" id="647381"/>
    <lineage>
        <taxon>Bacteria</taxon>
        <taxon>Bacillati</taxon>
        <taxon>Actinomycetota</taxon>
        <taxon>Actinomycetes</taxon>
        <taxon>Kitasatosporales</taxon>
        <taxon>Streptomycetaceae</taxon>
        <taxon>Streptomyces</taxon>
    </lineage>
</organism>
<dbReference type="InterPro" id="IPR029074">
    <property type="entry name" value="Imm49"/>
</dbReference>
<comment type="caution">
    <text evidence="1">The sequence shown here is derived from an EMBL/GenBank/DDBJ whole genome shotgun (WGS) entry which is preliminary data.</text>
</comment>
<reference evidence="2" key="1">
    <citation type="journal article" date="2019" name="Int. J. Syst. Evol. Microbiol.">
        <title>The Global Catalogue of Microorganisms (GCM) 10K type strain sequencing project: providing services to taxonomists for standard genome sequencing and annotation.</title>
        <authorList>
            <consortium name="The Broad Institute Genomics Platform"/>
            <consortium name="The Broad Institute Genome Sequencing Center for Infectious Disease"/>
            <person name="Wu L."/>
            <person name="Ma J."/>
        </authorList>
    </citation>
    <scope>NUCLEOTIDE SEQUENCE [LARGE SCALE GENOMIC DNA]</scope>
    <source>
        <strain evidence="2">JCM 17138</strain>
    </source>
</reference>
<gene>
    <name evidence="1" type="ORF">GCM10022403_079350</name>
</gene>
<evidence type="ECO:0000313" key="2">
    <source>
        <dbReference type="Proteomes" id="UP001501009"/>
    </source>
</evidence>
<dbReference type="Proteomes" id="UP001501009">
    <property type="component" value="Unassembled WGS sequence"/>
</dbReference>
<accession>A0ABP7J5Q0</accession>
<protein>
    <recommendedName>
        <fullName evidence="3">Immunity 49 family protein</fullName>
    </recommendedName>
</protein>